<name>A0A5B8M7D0_9MICO</name>
<protein>
    <submittedName>
        <fullName evidence="3">DUF402 domain-containing protein</fullName>
    </submittedName>
</protein>
<evidence type="ECO:0000313" key="4">
    <source>
        <dbReference type="Proteomes" id="UP000320216"/>
    </source>
</evidence>
<accession>A0A5B8M7D0</accession>
<evidence type="ECO:0000256" key="1">
    <source>
        <dbReference type="SAM" id="MobiDB-lite"/>
    </source>
</evidence>
<dbReference type="EMBL" id="CP042305">
    <property type="protein sequence ID" value="QDZ15350.1"/>
    <property type="molecule type" value="Genomic_DNA"/>
</dbReference>
<dbReference type="SUPFAM" id="SSF159234">
    <property type="entry name" value="FomD-like"/>
    <property type="match status" value="1"/>
</dbReference>
<dbReference type="Pfam" id="PF04167">
    <property type="entry name" value="DUF402"/>
    <property type="match status" value="1"/>
</dbReference>
<dbReference type="InterPro" id="IPR007295">
    <property type="entry name" value="DUF402"/>
</dbReference>
<keyword evidence="4" id="KW-1185">Reference proteome</keyword>
<dbReference type="OrthoDB" id="3815685at2"/>
<dbReference type="Gene3D" id="2.40.380.10">
    <property type="entry name" value="FomD-like"/>
    <property type="match status" value="1"/>
</dbReference>
<feature type="domain" description="DUF402" evidence="2">
    <location>
        <begin position="158"/>
        <end position="274"/>
    </location>
</feature>
<feature type="region of interest" description="Disordered" evidence="1">
    <location>
        <begin position="144"/>
        <end position="165"/>
    </location>
</feature>
<dbReference type="AlphaFoldDB" id="A0A5B8M7D0"/>
<dbReference type="InterPro" id="IPR035930">
    <property type="entry name" value="FomD-like_sf"/>
</dbReference>
<reference evidence="3 4" key="1">
    <citation type="submission" date="2019-07" db="EMBL/GenBank/DDBJ databases">
        <title>Full genome sequence of Humibacter sp. WJ7-1.</title>
        <authorList>
            <person name="Im W.-T."/>
        </authorList>
    </citation>
    <scope>NUCLEOTIDE SEQUENCE [LARGE SCALE GENOMIC DNA]</scope>
    <source>
        <strain evidence="3 4">WJ7-1</strain>
    </source>
</reference>
<evidence type="ECO:0000313" key="3">
    <source>
        <dbReference type="EMBL" id="QDZ15350.1"/>
    </source>
</evidence>
<feature type="compositionally biased region" description="Basic and acidic residues" evidence="1">
    <location>
        <begin position="144"/>
        <end position="154"/>
    </location>
</feature>
<dbReference type="KEGG" id="huw:FPZ11_11760"/>
<proteinExistence type="predicted"/>
<feature type="region of interest" description="Disordered" evidence="1">
    <location>
        <begin position="37"/>
        <end position="84"/>
    </location>
</feature>
<organism evidence="3 4">
    <name type="scientific">Humibacter ginsenosidimutans</name>
    <dbReference type="NCBI Taxonomy" id="2599293"/>
    <lineage>
        <taxon>Bacteria</taxon>
        <taxon>Bacillati</taxon>
        <taxon>Actinomycetota</taxon>
        <taxon>Actinomycetes</taxon>
        <taxon>Micrococcales</taxon>
        <taxon>Microbacteriaceae</taxon>
        <taxon>Humibacter</taxon>
    </lineage>
</organism>
<sequence length="309" mass="35119">MNRPKRSFLNHSERAKRSCMDVLLVRRWLPGEPNEGSCAGCGEVRTLGSGKGHARRRERAPSARGTGTLGDEETHPRQRVGMHGRRLSRMTRHEPWVRGDVVVLRNVKEADPPHHDRHVGYAHTARVIADDGEVVVLHQPPKTLHRERNGERGGPRGRNMVRGGWDGTHSEREWRGDGVVLVHRWQQPWSVWRWVDADGVWSSHFYVNFERPWTRSPLGFDTEDWVLDLVITGDERTVTVKDADELEWCVAAGTISTDVAELARRSADEMTAVADRNGWPFDADWSAWLPDAAWDARPLPVGWDEPGAR</sequence>
<gene>
    <name evidence="3" type="ORF">FPZ11_11760</name>
</gene>
<dbReference type="Proteomes" id="UP000320216">
    <property type="component" value="Chromosome"/>
</dbReference>
<evidence type="ECO:0000259" key="2">
    <source>
        <dbReference type="Pfam" id="PF04167"/>
    </source>
</evidence>